<dbReference type="NCBIfam" id="NF003381">
    <property type="entry name" value="PRK04460.1"/>
    <property type="match status" value="1"/>
</dbReference>
<name>A0A9Y1BRH1_9ARCH</name>
<protein>
    <recommendedName>
        <fullName evidence="6">Putative nickel-responsive regulator</fullName>
    </recommendedName>
</protein>
<accession>A0A9Y1BRH1</accession>
<comment type="similarity">
    <text evidence="6">Belongs to the transcriptional regulatory CopG/NikR family.</text>
</comment>
<dbReference type="Pfam" id="PF08753">
    <property type="entry name" value="NikR_C"/>
    <property type="match status" value="1"/>
</dbReference>
<evidence type="ECO:0000256" key="3">
    <source>
        <dbReference type="ARBA" id="ARBA00023015"/>
    </source>
</evidence>
<keyword evidence="4 6" id="KW-0238">DNA-binding</keyword>
<evidence type="ECO:0000256" key="5">
    <source>
        <dbReference type="ARBA" id="ARBA00023163"/>
    </source>
</evidence>
<evidence type="ECO:0000256" key="2">
    <source>
        <dbReference type="ARBA" id="ARBA00022723"/>
    </source>
</evidence>
<evidence type="ECO:0000256" key="6">
    <source>
        <dbReference type="HAMAP-Rule" id="MF_00476"/>
    </source>
</evidence>
<dbReference type="Gene3D" id="1.10.1220.10">
    <property type="entry name" value="Met repressor-like"/>
    <property type="match status" value="1"/>
</dbReference>
<comment type="cofactor">
    <cofactor evidence="6">
        <name>Ni(2+)</name>
        <dbReference type="ChEBI" id="CHEBI:49786"/>
    </cofactor>
    <text evidence="6">Binds 1 nickel ion per subunit.</text>
</comment>
<dbReference type="CDD" id="cd22231">
    <property type="entry name" value="RHH_NikR_HicB-like"/>
    <property type="match status" value="1"/>
</dbReference>
<dbReference type="InterPro" id="IPR013321">
    <property type="entry name" value="Arc_rbn_hlx_hlx"/>
</dbReference>
<evidence type="ECO:0000256" key="4">
    <source>
        <dbReference type="ARBA" id="ARBA00023125"/>
    </source>
</evidence>
<feature type="domain" description="Transcription factor NikR nickel binding C-terminal" evidence="7">
    <location>
        <begin position="61"/>
        <end position="136"/>
    </location>
</feature>
<dbReference type="NCBIfam" id="NF002815">
    <property type="entry name" value="PRK02967.1"/>
    <property type="match status" value="1"/>
</dbReference>
<feature type="binding site" evidence="6">
    <location>
        <position position="103"/>
    </location>
    <ligand>
        <name>Ni(2+)</name>
        <dbReference type="ChEBI" id="CHEBI:49786"/>
    </ligand>
</feature>
<gene>
    <name evidence="8" type="primary">nikR</name>
    <name evidence="8" type="ORF">K9W46_11690</name>
</gene>
<evidence type="ECO:0000313" key="8">
    <source>
        <dbReference type="EMBL" id="UJG43024.1"/>
    </source>
</evidence>
<dbReference type="GO" id="GO:0003700">
    <property type="term" value="F:DNA-binding transcription factor activity"/>
    <property type="evidence" value="ECO:0007669"/>
    <property type="project" value="UniProtKB-UniRule"/>
</dbReference>
<feature type="binding site" evidence="6">
    <location>
        <position position="97"/>
    </location>
    <ligand>
        <name>Ni(2+)</name>
        <dbReference type="ChEBI" id="CHEBI:49786"/>
    </ligand>
</feature>
<comment type="function">
    <text evidence="6">Transcriptional regulator.</text>
</comment>
<dbReference type="InterPro" id="IPR050192">
    <property type="entry name" value="CopG/NikR_regulator"/>
</dbReference>
<proteinExistence type="inferred from homology"/>
<dbReference type="SUPFAM" id="SSF55021">
    <property type="entry name" value="ACT-like"/>
    <property type="match status" value="1"/>
</dbReference>
<dbReference type="EMBL" id="CP084167">
    <property type="protein sequence ID" value="UJG43024.1"/>
    <property type="molecule type" value="Genomic_DNA"/>
</dbReference>
<dbReference type="InterPro" id="IPR010985">
    <property type="entry name" value="Ribbon_hlx_hlx"/>
</dbReference>
<dbReference type="GO" id="GO:0010045">
    <property type="term" value="P:response to nickel cation"/>
    <property type="evidence" value="ECO:0007669"/>
    <property type="project" value="InterPro"/>
</dbReference>
<evidence type="ECO:0000256" key="1">
    <source>
        <dbReference type="ARBA" id="ARBA00022596"/>
    </source>
</evidence>
<dbReference type="GO" id="GO:0016151">
    <property type="term" value="F:nickel cation binding"/>
    <property type="evidence" value="ECO:0007669"/>
    <property type="project" value="UniProtKB-UniRule"/>
</dbReference>
<evidence type="ECO:0000259" key="7">
    <source>
        <dbReference type="Pfam" id="PF08753"/>
    </source>
</evidence>
<dbReference type="InterPro" id="IPR022988">
    <property type="entry name" value="Ni_resp_reg_NikR"/>
</dbReference>
<reference evidence="8" key="1">
    <citation type="journal article" date="2022" name="Nat. Microbiol.">
        <title>Unique mobile elements and scalable gene flow at the prokaryote-eukaryote boundary revealed by circularized Asgard archaea genomes.</title>
        <authorList>
            <person name="Wu F."/>
            <person name="Speth D.R."/>
            <person name="Philosof A."/>
            <person name="Cremiere A."/>
            <person name="Narayanan A."/>
            <person name="Barco R.A."/>
            <person name="Connon S.A."/>
            <person name="Amend J.P."/>
            <person name="Antoshechkin I.A."/>
            <person name="Orphan V.J."/>
        </authorList>
    </citation>
    <scope>NUCLEOTIDE SEQUENCE</scope>
    <source>
        <strain evidence="8">PR6</strain>
    </source>
</reference>
<keyword evidence="5 6" id="KW-0804">Transcription</keyword>
<dbReference type="InterPro" id="IPR045865">
    <property type="entry name" value="ACT-like_dom_sf"/>
</dbReference>
<dbReference type="Gene3D" id="3.30.70.1150">
    <property type="entry name" value="ACT-like. Chain A, domain 2"/>
    <property type="match status" value="1"/>
</dbReference>
<dbReference type="PANTHER" id="PTHR34719:SF2">
    <property type="entry name" value="NICKEL-RESPONSIVE REGULATOR"/>
    <property type="match status" value="1"/>
</dbReference>
<dbReference type="PANTHER" id="PTHR34719">
    <property type="entry name" value="NICKEL-RESPONSIVE REGULATOR"/>
    <property type="match status" value="1"/>
</dbReference>
<keyword evidence="1 6" id="KW-0533">Nickel</keyword>
<dbReference type="Proteomes" id="UP001200513">
    <property type="component" value="Chromosome"/>
</dbReference>
<dbReference type="HAMAP" id="MF_00476">
    <property type="entry name" value="NikR"/>
    <property type="match status" value="1"/>
</dbReference>
<feature type="binding site" evidence="6">
    <location>
        <position position="84"/>
    </location>
    <ligand>
        <name>Ni(2+)</name>
        <dbReference type="ChEBI" id="CHEBI:49786"/>
    </ligand>
</feature>
<feature type="binding site" evidence="6">
    <location>
        <position position="95"/>
    </location>
    <ligand>
        <name>Ni(2+)</name>
        <dbReference type="ChEBI" id="CHEBI:49786"/>
    </ligand>
</feature>
<dbReference type="GO" id="GO:0003677">
    <property type="term" value="F:DNA binding"/>
    <property type="evidence" value="ECO:0007669"/>
    <property type="project" value="UniProtKB-KW"/>
</dbReference>
<sequence length="143" mass="16589">MKEKKTYVTRTGVSFEPELLSNLDEWIKEKKFPNRSEAIRFIVREHLAKSELNVDPNVQVVGSLTYLYDHHSFNSSEKLTQIQHDNDEIIVSTMHAHITHELCLETIFLKGKARQIKDFSEDILSFKAVIGGKLYITPIIFKQ</sequence>
<keyword evidence="3 6" id="KW-0805">Transcription regulation</keyword>
<dbReference type="InterPro" id="IPR014864">
    <property type="entry name" value="TF_NikR_Ni-bd_C"/>
</dbReference>
<keyword evidence="2 6" id="KW-0479">Metal-binding</keyword>
<dbReference type="InterPro" id="IPR027271">
    <property type="entry name" value="Acetolactate_synth/TF_NikR_C"/>
</dbReference>
<organism evidence="8">
    <name type="scientific">Candidatus Heimdallarchaeum endolithica</name>
    <dbReference type="NCBI Taxonomy" id="2876572"/>
    <lineage>
        <taxon>Archaea</taxon>
        <taxon>Promethearchaeati</taxon>
        <taxon>Candidatus Heimdallarchaeota</taxon>
        <taxon>Candidatus Heimdallarchaeia (ex Rinke et al. 2021) (nom. nud.)</taxon>
        <taxon>Candidatus Heimdallarchaeales</taxon>
        <taxon>Candidatus Heimdallarchaeaceae</taxon>
        <taxon>Candidatus Heimdallarchaeum</taxon>
    </lineage>
</organism>
<dbReference type="AlphaFoldDB" id="A0A9Y1BRH1"/>
<dbReference type="SUPFAM" id="SSF47598">
    <property type="entry name" value="Ribbon-helix-helix"/>
    <property type="match status" value="1"/>
</dbReference>